<name>A0ACC1C9E8_9ROSI</name>
<keyword evidence="2" id="KW-1185">Reference proteome</keyword>
<protein>
    <submittedName>
        <fullName evidence="1">Uncharacterized protein</fullName>
    </submittedName>
</protein>
<proteinExistence type="predicted"/>
<gene>
    <name evidence="1" type="ORF">Patl1_01332</name>
</gene>
<organism evidence="1 2">
    <name type="scientific">Pistacia atlantica</name>
    <dbReference type="NCBI Taxonomy" id="434234"/>
    <lineage>
        <taxon>Eukaryota</taxon>
        <taxon>Viridiplantae</taxon>
        <taxon>Streptophyta</taxon>
        <taxon>Embryophyta</taxon>
        <taxon>Tracheophyta</taxon>
        <taxon>Spermatophyta</taxon>
        <taxon>Magnoliopsida</taxon>
        <taxon>eudicotyledons</taxon>
        <taxon>Gunneridae</taxon>
        <taxon>Pentapetalae</taxon>
        <taxon>rosids</taxon>
        <taxon>malvids</taxon>
        <taxon>Sapindales</taxon>
        <taxon>Anacardiaceae</taxon>
        <taxon>Pistacia</taxon>
    </lineage>
</organism>
<evidence type="ECO:0000313" key="1">
    <source>
        <dbReference type="EMBL" id="KAJ0112279.1"/>
    </source>
</evidence>
<sequence>MDICLDEFFTGKWEWQDYYPERLGKMFIVHAPYVFMAVWKVVYPFIDNKTKKKIVFVEDNKLKSTLLEEIDESQLPEIYGGQLPLVPVQES</sequence>
<accession>A0ACC1C9E8</accession>
<dbReference type="EMBL" id="CM047897">
    <property type="protein sequence ID" value="KAJ0112279.1"/>
    <property type="molecule type" value="Genomic_DNA"/>
</dbReference>
<evidence type="ECO:0000313" key="2">
    <source>
        <dbReference type="Proteomes" id="UP001164250"/>
    </source>
</evidence>
<dbReference type="Proteomes" id="UP001164250">
    <property type="component" value="Chromosome 1"/>
</dbReference>
<reference evidence="2" key="1">
    <citation type="journal article" date="2023" name="G3 (Bethesda)">
        <title>Genome assembly and association tests identify interacting loci associated with vigor, precocity, and sex in interspecific pistachio rootstocks.</title>
        <authorList>
            <person name="Palmer W."/>
            <person name="Jacygrad E."/>
            <person name="Sagayaradj S."/>
            <person name="Cavanaugh K."/>
            <person name="Han R."/>
            <person name="Bertier L."/>
            <person name="Beede B."/>
            <person name="Kafkas S."/>
            <person name="Golino D."/>
            <person name="Preece J."/>
            <person name="Michelmore R."/>
        </authorList>
    </citation>
    <scope>NUCLEOTIDE SEQUENCE [LARGE SCALE GENOMIC DNA]</scope>
</reference>
<comment type="caution">
    <text evidence="1">The sequence shown here is derived from an EMBL/GenBank/DDBJ whole genome shotgun (WGS) entry which is preliminary data.</text>
</comment>